<name>A0ABV6X0Q2_9ACTN</name>
<dbReference type="Proteomes" id="UP001592529">
    <property type="component" value="Unassembled WGS sequence"/>
</dbReference>
<keyword evidence="4" id="KW-1185">Reference proteome</keyword>
<evidence type="ECO:0000313" key="5">
    <source>
        <dbReference type="Proteomes" id="UP001592530"/>
    </source>
</evidence>
<comment type="caution">
    <text evidence="3">The sequence shown here is derived from an EMBL/GenBank/DDBJ whole genome shotgun (WGS) entry which is preliminary data.</text>
</comment>
<dbReference type="Proteomes" id="UP001592530">
    <property type="component" value="Unassembled WGS sequence"/>
</dbReference>
<evidence type="ECO:0000313" key="4">
    <source>
        <dbReference type="Proteomes" id="UP001592529"/>
    </source>
</evidence>
<proteinExistence type="predicted"/>
<dbReference type="EMBL" id="JBHFAA010000007">
    <property type="protein sequence ID" value="MFC1425084.1"/>
    <property type="molecule type" value="Genomic_DNA"/>
</dbReference>
<sequence length="85" mass="9168">MDADRGCDGDDGEEQSAHSGQEMTAVHISSILLQRFSVSGGRPTAGTDSFPAWIELQGPLRAISMNRMMMRGGNTAWGNKQDPTE</sequence>
<organism evidence="3 5">
    <name type="scientific">Streptacidiphilus alkalitolerans</name>
    <dbReference type="NCBI Taxonomy" id="3342712"/>
    <lineage>
        <taxon>Bacteria</taxon>
        <taxon>Bacillati</taxon>
        <taxon>Actinomycetota</taxon>
        <taxon>Actinomycetes</taxon>
        <taxon>Kitasatosporales</taxon>
        <taxon>Streptomycetaceae</taxon>
        <taxon>Streptacidiphilus</taxon>
    </lineage>
</organism>
<evidence type="ECO:0000256" key="1">
    <source>
        <dbReference type="SAM" id="MobiDB-lite"/>
    </source>
</evidence>
<accession>A0ABV6X0Q2</accession>
<dbReference type="RefSeq" id="WP_380510556.1">
    <property type="nucleotide sequence ID" value="NZ_JBHEZX010000007.1"/>
</dbReference>
<gene>
    <name evidence="2" type="ORF">ACEZCY_18040</name>
    <name evidence="3" type="ORF">ACEZDB_14610</name>
</gene>
<feature type="region of interest" description="Disordered" evidence="1">
    <location>
        <begin position="1"/>
        <end position="23"/>
    </location>
</feature>
<evidence type="ECO:0000313" key="3">
    <source>
        <dbReference type="EMBL" id="MFC1431877.1"/>
    </source>
</evidence>
<reference evidence="4 5" key="1">
    <citation type="submission" date="2024-09" db="EMBL/GenBank/DDBJ databases">
        <authorList>
            <person name="Lee S.D."/>
        </authorList>
    </citation>
    <scope>NUCLEOTIDE SEQUENCE [LARGE SCALE GENOMIC DNA]</scope>
    <source>
        <strain evidence="2 4">N1-12</strain>
        <strain evidence="3 5">N1-3</strain>
    </source>
</reference>
<evidence type="ECO:0000313" key="2">
    <source>
        <dbReference type="EMBL" id="MFC1425084.1"/>
    </source>
</evidence>
<protein>
    <submittedName>
        <fullName evidence="3">Uncharacterized protein</fullName>
    </submittedName>
</protein>
<dbReference type="EMBL" id="JBHEZY010000005">
    <property type="protein sequence ID" value="MFC1431877.1"/>
    <property type="molecule type" value="Genomic_DNA"/>
</dbReference>